<dbReference type="SUPFAM" id="SSF56436">
    <property type="entry name" value="C-type lectin-like"/>
    <property type="match status" value="1"/>
</dbReference>
<proteinExistence type="predicted"/>
<accession>A0A1J1HL16</accession>
<reference evidence="1 2" key="1">
    <citation type="submission" date="2015-04" db="EMBL/GenBank/DDBJ databases">
        <authorList>
            <person name="Syromyatnikov M.Y."/>
            <person name="Popov V.N."/>
        </authorList>
    </citation>
    <scope>NUCLEOTIDE SEQUENCE [LARGE SCALE GENOMIC DNA]</scope>
</reference>
<dbReference type="Proteomes" id="UP000183832">
    <property type="component" value="Unassembled WGS sequence"/>
</dbReference>
<evidence type="ECO:0000313" key="2">
    <source>
        <dbReference type="Proteomes" id="UP000183832"/>
    </source>
</evidence>
<name>A0A1J1HL16_9DIPT</name>
<organism evidence="1 2">
    <name type="scientific">Clunio marinus</name>
    <dbReference type="NCBI Taxonomy" id="568069"/>
    <lineage>
        <taxon>Eukaryota</taxon>
        <taxon>Metazoa</taxon>
        <taxon>Ecdysozoa</taxon>
        <taxon>Arthropoda</taxon>
        <taxon>Hexapoda</taxon>
        <taxon>Insecta</taxon>
        <taxon>Pterygota</taxon>
        <taxon>Neoptera</taxon>
        <taxon>Endopterygota</taxon>
        <taxon>Diptera</taxon>
        <taxon>Nematocera</taxon>
        <taxon>Chironomoidea</taxon>
        <taxon>Chironomidae</taxon>
        <taxon>Clunio</taxon>
    </lineage>
</organism>
<gene>
    <name evidence="1" type="ORF">CLUMA_CG000750</name>
</gene>
<evidence type="ECO:0000313" key="1">
    <source>
        <dbReference type="EMBL" id="CRK86929.1"/>
    </source>
</evidence>
<dbReference type="OrthoDB" id="6691028at2759"/>
<dbReference type="EMBL" id="CVRI01000002">
    <property type="protein sequence ID" value="CRK86929.1"/>
    <property type="molecule type" value="Genomic_DNA"/>
</dbReference>
<dbReference type="InterPro" id="IPR016187">
    <property type="entry name" value="CTDL_fold"/>
</dbReference>
<keyword evidence="2" id="KW-1185">Reference proteome</keyword>
<protein>
    <submittedName>
        <fullName evidence="1">CLUMA_CG000750, isoform A</fullName>
    </submittedName>
</protein>
<dbReference type="AlphaFoldDB" id="A0A1J1HL16"/>
<sequence length="457" mass="53386">MAKYFSIASSSMAVSELRLKGKDRSSNVSRNLPYYMEYYGNYATKINSSETERYAVKHYFISRRLEITWMMSNFCCNAFGMQLTSFEDLDELNYFVKNTAGKNLELLDDCVFLQFEKVADNSSEIRCPSFCRPIKMEADFKYDDCVASQDRGFMWIYEELDASEALEYLPGKTKAKTTFLNYLGVNLETAKKYYLSHNTHYLELHTAQTLCLIFNLTLARTETEKEMNAIKNLLKLIFLSQKYMLASNDRIYRRDDPKEDPTKERCRRISKEGENSIYFQQGDCYERLNGFICEFDPSNDLTFHLLKLIMKTSAGETKQLFMSTAQMKWNYAVLACKMHDMKILMSESREEESAMREALKDIDKKVNLTEYITQSEMGAFKIMPSFYIGATSIGKKYFYSINTGEMLDFPWESKTFKENSGQYTPHYDDADDEEKSCLIDYKLSLKKIAKREDKMTQ</sequence>